<evidence type="ECO:0000259" key="4">
    <source>
        <dbReference type="PROSITE" id="PS51910"/>
    </source>
</evidence>
<evidence type="ECO:0000259" key="3">
    <source>
        <dbReference type="PROSITE" id="PS51782"/>
    </source>
</evidence>
<dbReference type="SMART" id="SM00636">
    <property type="entry name" value="Glyco_18"/>
    <property type="match status" value="1"/>
</dbReference>
<dbReference type="RefSeq" id="WP_109708429.1">
    <property type="nucleotide sequence ID" value="NZ_QGDS01000001.1"/>
</dbReference>
<dbReference type="SUPFAM" id="SSF51445">
    <property type="entry name" value="(Trans)glycosidases"/>
    <property type="match status" value="1"/>
</dbReference>
<gene>
    <name evidence="5" type="ORF">SAMN05216529_101298</name>
</gene>
<dbReference type="Gene3D" id="3.20.20.80">
    <property type="entry name" value="Glycosidases"/>
    <property type="match status" value="1"/>
</dbReference>
<dbReference type="PROSITE" id="PS51782">
    <property type="entry name" value="LYSM"/>
    <property type="match status" value="1"/>
</dbReference>
<evidence type="ECO:0000313" key="6">
    <source>
        <dbReference type="Proteomes" id="UP000254051"/>
    </source>
</evidence>
<sequence length="372" mass="41932">MIYIVKPGDTLYSISGETQVPEWKISYDNQLSGQQNLVVGQALLILGMEESGSIRGNLHVTGYAYPFIEPYILEQSIPALNELLIFSYGFTFTGELVPPYQDELWMIETAWENGIEPMLVLTPFAEGTFNNQLVKVLVENVEIQNTLIANLLETVQEKGYAGVDIDFEYILPENRVGYAEFVGRVREVMNANGYKVSVALAPKTSSDQPGLLYEGMDYALLGANADHVFLMTYEWGYTYSPPMAVAPLNMVRLVVEYALTQIPAEKIIMGIPNYGYDWSLPFERGITKARLIGNVEAPQIAAENGAEILYSEVAQSPFFTYVRDGISHEVWFEDVRSMSAKINLAKEYNLFGVGYWNLMRPFRANWLLLDKI</sequence>
<keyword evidence="2" id="KW-0326">Glycosidase</keyword>
<dbReference type="GO" id="GO:0008061">
    <property type="term" value="F:chitin binding"/>
    <property type="evidence" value="ECO:0007669"/>
    <property type="project" value="InterPro"/>
</dbReference>
<dbReference type="GO" id="GO:0070492">
    <property type="term" value="F:oligosaccharide binding"/>
    <property type="evidence" value="ECO:0007669"/>
    <property type="project" value="TreeGrafter"/>
</dbReference>
<dbReference type="CDD" id="cd02874">
    <property type="entry name" value="GH18_CFLE_spore_hydrolase"/>
    <property type="match status" value="1"/>
</dbReference>
<dbReference type="EMBL" id="UHJJ01000001">
    <property type="protein sequence ID" value="SUQ12405.1"/>
    <property type="molecule type" value="Genomic_DNA"/>
</dbReference>
<dbReference type="InterPro" id="IPR041704">
    <property type="entry name" value="CFLE_GH18"/>
</dbReference>
<evidence type="ECO:0000313" key="5">
    <source>
        <dbReference type="EMBL" id="SUQ12405.1"/>
    </source>
</evidence>
<dbReference type="PANTHER" id="PTHR46066:SF2">
    <property type="entry name" value="CHITINASE DOMAIN-CONTAINING PROTEIN 1"/>
    <property type="match status" value="1"/>
</dbReference>
<dbReference type="GO" id="GO:0005975">
    <property type="term" value="P:carbohydrate metabolic process"/>
    <property type="evidence" value="ECO:0007669"/>
    <property type="project" value="InterPro"/>
</dbReference>
<dbReference type="InterPro" id="IPR029070">
    <property type="entry name" value="Chitinase_insertion_sf"/>
</dbReference>
<dbReference type="InterPro" id="IPR011583">
    <property type="entry name" value="Chitinase_II/V-like_cat"/>
</dbReference>
<proteinExistence type="predicted"/>
<feature type="domain" description="LysM" evidence="3">
    <location>
        <begin position="1"/>
        <end position="45"/>
    </location>
</feature>
<evidence type="ECO:0000256" key="2">
    <source>
        <dbReference type="ARBA" id="ARBA00023295"/>
    </source>
</evidence>
<keyword evidence="6" id="KW-1185">Reference proteome</keyword>
<keyword evidence="1" id="KW-0378">Hydrolase</keyword>
<dbReference type="InterPro" id="IPR017853">
    <property type="entry name" value="GH"/>
</dbReference>
<dbReference type="SMART" id="SM00257">
    <property type="entry name" value="LysM"/>
    <property type="match status" value="1"/>
</dbReference>
<dbReference type="Pfam" id="PF00704">
    <property type="entry name" value="Glyco_hydro_18"/>
    <property type="match status" value="1"/>
</dbReference>
<dbReference type="InterPro" id="IPR018392">
    <property type="entry name" value="LysM"/>
</dbReference>
<organism evidence="5 6">
    <name type="scientific">Faecalicatena contorta</name>
    <dbReference type="NCBI Taxonomy" id="39482"/>
    <lineage>
        <taxon>Bacteria</taxon>
        <taxon>Bacillati</taxon>
        <taxon>Bacillota</taxon>
        <taxon>Clostridia</taxon>
        <taxon>Lachnospirales</taxon>
        <taxon>Lachnospiraceae</taxon>
        <taxon>Faecalicatena</taxon>
    </lineage>
</organism>
<accession>A0A316APV8</accession>
<dbReference type="GO" id="GO:0016798">
    <property type="term" value="F:hydrolase activity, acting on glycosyl bonds"/>
    <property type="evidence" value="ECO:0007669"/>
    <property type="project" value="UniProtKB-KW"/>
</dbReference>
<dbReference type="InterPro" id="IPR036779">
    <property type="entry name" value="LysM_dom_sf"/>
</dbReference>
<dbReference type="Gene3D" id="3.10.50.10">
    <property type="match status" value="1"/>
</dbReference>
<dbReference type="Pfam" id="PF01476">
    <property type="entry name" value="LysM"/>
    <property type="match status" value="1"/>
</dbReference>
<dbReference type="GO" id="GO:0012505">
    <property type="term" value="C:endomembrane system"/>
    <property type="evidence" value="ECO:0007669"/>
    <property type="project" value="TreeGrafter"/>
</dbReference>
<dbReference type="AlphaFoldDB" id="A0A316APV8"/>
<dbReference type="Gene3D" id="3.10.350.10">
    <property type="entry name" value="LysM domain"/>
    <property type="match status" value="1"/>
</dbReference>
<dbReference type="OrthoDB" id="9769314at2"/>
<evidence type="ECO:0000256" key="1">
    <source>
        <dbReference type="ARBA" id="ARBA00022801"/>
    </source>
</evidence>
<dbReference type="Proteomes" id="UP000254051">
    <property type="component" value="Unassembled WGS sequence"/>
</dbReference>
<dbReference type="CDD" id="cd00118">
    <property type="entry name" value="LysM"/>
    <property type="match status" value="1"/>
</dbReference>
<reference evidence="6" key="1">
    <citation type="submission" date="2017-07" db="EMBL/GenBank/DDBJ databases">
        <authorList>
            <person name="Varghese N."/>
            <person name="Submissions S."/>
        </authorList>
    </citation>
    <scope>NUCLEOTIDE SEQUENCE [LARGE SCALE GENOMIC DNA]</scope>
    <source>
        <strain evidence="6">NLAE-zl-C134</strain>
    </source>
</reference>
<name>A0A316APV8_9FIRM</name>
<dbReference type="SUPFAM" id="SSF54106">
    <property type="entry name" value="LysM domain"/>
    <property type="match status" value="1"/>
</dbReference>
<dbReference type="InterPro" id="IPR001223">
    <property type="entry name" value="Glyco_hydro18_cat"/>
</dbReference>
<protein>
    <submittedName>
        <fullName evidence="5">Spore germination protein</fullName>
    </submittedName>
</protein>
<feature type="domain" description="GH18" evidence="4">
    <location>
        <begin position="58"/>
        <end position="372"/>
    </location>
</feature>
<dbReference type="PROSITE" id="PS51910">
    <property type="entry name" value="GH18_2"/>
    <property type="match status" value="1"/>
</dbReference>
<dbReference type="PANTHER" id="PTHR46066">
    <property type="entry name" value="CHITINASE DOMAIN-CONTAINING PROTEIN 1 FAMILY MEMBER"/>
    <property type="match status" value="1"/>
</dbReference>